<protein>
    <submittedName>
        <fullName evidence="2">Acetyltransferase (GNAT) family protein</fullName>
    </submittedName>
</protein>
<accession>A0A1H2TED4</accession>
<dbReference type="SUPFAM" id="SSF55729">
    <property type="entry name" value="Acyl-CoA N-acyltransferases (Nat)"/>
    <property type="match status" value="1"/>
</dbReference>
<evidence type="ECO:0000313" key="3">
    <source>
        <dbReference type="Proteomes" id="UP000243778"/>
    </source>
</evidence>
<evidence type="ECO:0000313" key="2">
    <source>
        <dbReference type="EMBL" id="SDW42127.1"/>
    </source>
</evidence>
<name>A0A1H2TED4_9PSED</name>
<reference evidence="3" key="1">
    <citation type="submission" date="2016-10" db="EMBL/GenBank/DDBJ databases">
        <authorList>
            <person name="Varghese N."/>
            <person name="Submissions S."/>
        </authorList>
    </citation>
    <scope>NUCLEOTIDE SEQUENCE [LARGE SCALE GENOMIC DNA]</scope>
    <source>
        <strain evidence="3">NRRL B-59562</strain>
    </source>
</reference>
<dbReference type="OrthoDB" id="4966223at2"/>
<dbReference type="Pfam" id="PF00583">
    <property type="entry name" value="Acetyltransf_1"/>
    <property type="match status" value="1"/>
</dbReference>
<proteinExistence type="predicted"/>
<dbReference type="PROSITE" id="PS51186">
    <property type="entry name" value="GNAT"/>
    <property type="match status" value="1"/>
</dbReference>
<dbReference type="GO" id="GO:0016747">
    <property type="term" value="F:acyltransferase activity, transferring groups other than amino-acyl groups"/>
    <property type="evidence" value="ECO:0007669"/>
    <property type="project" value="InterPro"/>
</dbReference>
<keyword evidence="3" id="KW-1185">Reference proteome</keyword>
<dbReference type="Proteomes" id="UP000243778">
    <property type="component" value="Unassembled WGS sequence"/>
</dbReference>
<dbReference type="RefSeq" id="WP_090225035.1">
    <property type="nucleotide sequence ID" value="NZ_FNNU01000001.1"/>
</dbReference>
<keyword evidence="2" id="KW-0808">Transferase</keyword>
<evidence type="ECO:0000259" key="1">
    <source>
        <dbReference type="PROSITE" id="PS51186"/>
    </source>
</evidence>
<dbReference type="CDD" id="cd04301">
    <property type="entry name" value="NAT_SF"/>
    <property type="match status" value="1"/>
</dbReference>
<dbReference type="InterPro" id="IPR016181">
    <property type="entry name" value="Acyl_CoA_acyltransferase"/>
</dbReference>
<feature type="domain" description="N-acetyltransferase" evidence="1">
    <location>
        <begin position="4"/>
        <end position="153"/>
    </location>
</feature>
<gene>
    <name evidence="2" type="ORF">SAMN05216287_0955</name>
</gene>
<dbReference type="STRING" id="1007099.SAMN05216287_0955"/>
<dbReference type="EMBL" id="FNNU01000001">
    <property type="protein sequence ID" value="SDW42127.1"/>
    <property type="molecule type" value="Genomic_DNA"/>
</dbReference>
<dbReference type="InterPro" id="IPR000182">
    <property type="entry name" value="GNAT_dom"/>
</dbReference>
<dbReference type="AlphaFoldDB" id="A0A1H2TED4"/>
<dbReference type="Gene3D" id="3.40.630.30">
    <property type="match status" value="1"/>
</dbReference>
<organism evidence="2 3">
    <name type="scientific">Pseudomonas kuykendallii</name>
    <dbReference type="NCBI Taxonomy" id="1007099"/>
    <lineage>
        <taxon>Bacteria</taxon>
        <taxon>Pseudomonadati</taxon>
        <taxon>Pseudomonadota</taxon>
        <taxon>Gammaproteobacteria</taxon>
        <taxon>Pseudomonadales</taxon>
        <taxon>Pseudomonadaceae</taxon>
        <taxon>Pseudomonas</taxon>
    </lineage>
</organism>
<sequence length="153" mass="17456">MSVLPHRPVDVRDLDLICRHRHAMFQEAGRDAGTLEVMTEHFRPWLAPRLADGRYFGFVLLDGETPVAGIGLMAIDWPPHPSHPRHDQRGYVLNVYVEHGHRRRGLGRQLMKLAEAEFARRDLPFAILHATEMGKPMYAELGWKGTTEMAKAL</sequence>